<name>A0A1X6YDK9_9RHOB</name>
<gene>
    <name evidence="5" type="primary">csiR_2</name>
    <name evidence="5" type="ORF">PSM7751_00584</name>
</gene>
<keyword evidence="3" id="KW-0804">Transcription</keyword>
<dbReference type="OrthoDB" id="8638122at2"/>
<sequence>MASENLTERQPDQTLGQLAYDSIRADILKGHFAPGSPLRLQALKERYGFSFSPLREALNRLQSEQLVVSYAARGFRVTEISTEEMWDAIDTRILIDCEAFRRSIRRGDDDWEGRVMGTFHALSRAFERNLELGAEVTEEQVHQLEDRHRAFHHALVSESGSNWMKVFSTQLYNQTQRYRWPYFSTRGGNVFLKKSYLAEHREIAERAVARDEEAAVALMAKGFRRTGEIIESLLKGEDETDRGT</sequence>
<dbReference type="GO" id="GO:0003677">
    <property type="term" value="F:DNA binding"/>
    <property type="evidence" value="ECO:0007669"/>
    <property type="project" value="UniProtKB-KW"/>
</dbReference>
<dbReference type="InterPro" id="IPR036390">
    <property type="entry name" value="WH_DNA-bd_sf"/>
</dbReference>
<dbReference type="SMART" id="SM00895">
    <property type="entry name" value="FCD"/>
    <property type="match status" value="1"/>
</dbReference>
<dbReference type="SUPFAM" id="SSF46785">
    <property type="entry name" value="Winged helix' DNA-binding domain"/>
    <property type="match status" value="1"/>
</dbReference>
<keyword evidence="1" id="KW-0805">Transcription regulation</keyword>
<dbReference type="SUPFAM" id="SSF48008">
    <property type="entry name" value="GntR ligand-binding domain-like"/>
    <property type="match status" value="1"/>
</dbReference>
<dbReference type="EMBL" id="FWFN01000001">
    <property type="protein sequence ID" value="SLN17842.1"/>
    <property type="molecule type" value="Genomic_DNA"/>
</dbReference>
<evidence type="ECO:0000313" key="6">
    <source>
        <dbReference type="Proteomes" id="UP000193963"/>
    </source>
</evidence>
<dbReference type="GO" id="GO:0003700">
    <property type="term" value="F:DNA-binding transcription factor activity"/>
    <property type="evidence" value="ECO:0007669"/>
    <property type="project" value="InterPro"/>
</dbReference>
<keyword evidence="6" id="KW-1185">Reference proteome</keyword>
<dbReference type="InterPro" id="IPR000524">
    <property type="entry name" value="Tscrpt_reg_HTH_GntR"/>
</dbReference>
<evidence type="ECO:0000256" key="1">
    <source>
        <dbReference type="ARBA" id="ARBA00023015"/>
    </source>
</evidence>
<dbReference type="Gene3D" id="1.10.10.10">
    <property type="entry name" value="Winged helix-like DNA-binding domain superfamily/Winged helix DNA-binding domain"/>
    <property type="match status" value="1"/>
</dbReference>
<dbReference type="Gene3D" id="1.20.120.530">
    <property type="entry name" value="GntR ligand-binding domain-like"/>
    <property type="match status" value="1"/>
</dbReference>
<dbReference type="InterPro" id="IPR008920">
    <property type="entry name" value="TF_FadR/GntR_C"/>
</dbReference>
<keyword evidence="2" id="KW-0238">DNA-binding</keyword>
<dbReference type="InterPro" id="IPR036388">
    <property type="entry name" value="WH-like_DNA-bd_sf"/>
</dbReference>
<accession>A0A1X6YDK9</accession>
<dbReference type="Pfam" id="PF07729">
    <property type="entry name" value="FCD"/>
    <property type="match status" value="1"/>
</dbReference>
<protein>
    <submittedName>
        <fullName evidence="5">HTH-type transcriptional repressor CsiR</fullName>
    </submittedName>
</protein>
<dbReference type="InterPro" id="IPR011711">
    <property type="entry name" value="GntR_C"/>
</dbReference>
<evidence type="ECO:0000313" key="5">
    <source>
        <dbReference type="EMBL" id="SLN17842.1"/>
    </source>
</evidence>
<dbReference type="Proteomes" id="UP000193963">
    <property type="component" value="Unassembled WGS sequence"/>
</dbReference>
<proteinExistence type="predicted"/>
<evidence type="ECO:0000256" key="2">
    <source>
        <dbReference type="ARBA" id="ARBA00023125"/>
    </source>
</evidence>
<evidence type="ECO:0000259" key="4">
    <source>
        <dbReference type="PROSITE" id="PS50949"/>
    </source>
</evidence>
<dbReference type="RefSeq" id="WP_085886466.1">
    <property type="nucleotide sequence ID" value="NZ_FWFN01000001.1"/>
</dbReference>
<reference evidence="6" key="1">
    <citation type="submission" date="2017-03" db="EMBL/GenBank/DDBJ databases">
        <authorList>
            <person name="Rodrigo-Torres L."/>
            <person name="Arahal R.D."/>
            <person name="Lucena T."/>
        </authorList>
    </citation>
    <scope>NUCLEOTIDE SEQUENCE [LARGE SCALE GENOMIC DNA]</scope>
    <source>
        <strain evidence="6">CECT 7751</strain>
    </source>
</reference>
<dbReference type="PROSITE" id="PS50949">
    <property type="entry name" value="HTH_GNTR"/>
    <property type="match status" value="1"/>
</dbReference>
<organism evidence="5 6">
    <name type="scientific">Pseudooceanicola marinus</name>
    <dbReference type="NCBI Taxonomy" id="396013"/>
    <lineage>
        <taxon>Bacteria</taxon>
        <taxon>Pseudomonadati</taxon>
        <taxon>Pseudomonadota</taxon>
        <taxon>Alphaproteobacteria</taxon>
        <taxon>Rhodobacterales</taxon>
        <taxon>Paracoccaceae</taxon>
        <taxon>Pseudooceanicola</taxon>
    </lineage>
</organism>
<dbReference type="SMART" id="SM00345">
    <property type="entry name" value="HTH_GNTR"/>
    <property type="match status" value="1"/>
</dbReference>
<dbReference type="PANTHER" id="PTHR43537">
    <property type="entry name" value="TRANSCRIPTIONAL REGULATOR, GNTR FAMILY"/>
    <property type="match status" value="1"/>
</dbReference>
<dbReference type="Pfam" id="PF00392">
    <property type="entry name" value="GntR"/>
    <property type="match status" value="1"/>
</dbReference>
<dbReference type="PANTHER" id="PTHR43537:SF20">
    <property type="entry name" value="HTH-TYPE TRANSCRIPTIONAL REPRESSOR GLAR"/>
    <property type="match status" value="1"/>
</dbReference>
<dbReference type="AlphaFoldDB" id="A0A1X6YDK9"/>
<evidence type="ECO:0000256" key="3">
    <source>
        <dbReference type="ARBA" id="ARBA00023163"/>
    </source>
</evidence>
<feature type="domain" description="HTH gntR-type" evidence="4">
    <location>
        <begin position="13"/>
        <end position="80"/>
    </location>
</feature>